<dbReference type="Pfam" id="PF00534">
    <property type="entry name" value="Glycos_transf_1"/>
    <property type="match status" value="1"/>
</dbReference>
<dbReference type="InterPro" id="IPR013534">
    <property type="entry name" value="Starch_synth_cat_dom"/>
</dbReference>
<dbReference type="CDD" id="cd03791">
    <property type="entry name" value="GT5_Glycogen_synthase_DULL1-like"/>
    <property type="match status" value="1"/>
</dbReference>
<dbReference type="InterPro" id="IPR011835">
    <property type="entry name" value="GS/SS"/>
</dbReference>
<dbReference type="EC" id="2.4.1.21" evidence="7"/>
<dbReference type="eggNOG" id="COG0297">
    <property type="taxonomic scope" value="Bacteria"/>
</dbReference>
<evidence type="ECO:0000256" key="1">
    <source>
        <dbReference type="ARBA" id="ARBA00001478"/>
    </source>
</evidence>
<comment type="caution">
    <text evidence="7">Lacks conserved residue(s) required for the propagation of feature annotation.</text>
</comment>
<evidence type="ECO:0000259" key="8">
    <source>
        <dbReference type="Pfam" id="PF00534"/>
    </source>
</evidence>
<comment type="function">
    <text evidence="2 7">Synthesizes alpha-1,4-glucan chains using ADP-glucose.</text>
</comment>
<dbReference type="OrthoDB" id="9808590at2"/>
<organism evidence="10 11">
    <name type="scientific">Paenibacillus curdlanolyticus YK9</name>
    <dbReference type="NCBI Taxonomy" id="717606"/>
    <lineage>
        <taxon>Bacteria</taxon>
        <taxon>Bacillati</taxon>
        <taxon>Bacillota</taxon>
        <taxon>Bacilli</taxon>
        <taxon>Bacillales</taxon>
        <taxon>Paenibacillaceae</taxon>
        <taxon>Paenibacillus</taxon>
    </lineage>
</organism>
<dbReference type="Pfam" id="PF08323">
    <property type="entry name" value="Glyco_transf_5"/>
    <property type="match status" value="1"/>
</dbReference>
<comment type="similarity">
    <text evidence="3 7">Belongs to the glycosyltransferase 1 family. Bacterial/plant glycogen synthase subfamily.</text>
</comment>
<evidence type="ECO:0000256" key="4">
    <source>
        <dbReference type="ARBA" id="ARBA00022676"/>
    </source>
</evidence>
<dbReference type="NCBIfam" id="TIGR02095">
    <property type="entry name" value="glgA"/>
    <property type="match status" value="1"/>
</dbReference>
<dbReference type="EMBL" id="AEDD01000002">
    <property type="protein sequence ID" value="EFM12033.1"/>
    <property type="molecule type" value="Genomic_DNA"/>
</dbReference>
<dbReference type="Proteomes" id="UP000005387">
    <property type="component" value="Unassembled WGS sequence"/>
</dbReference>
<reference evidence="10 11" key="1">
    <citation type="submission" date="2010-07" db="EMBL/GenBank/DDBJ databases">
        <title>The draft genome of Paenibacillus curdlanolyticus YK9.</title>
        <authorList>
            <consortium name="US DOE Joint Genome Institute (JGI-PGF)"/>
            <person name="Lucas S."/>
            <person name="Copeland A."/>
            <person name="Lapidus A."/>
            <person name="Cheng J.-F."/>
            <person name="Bruce D."/>
            <person name="Goodwin L."/>
            <person name="Pitluck S."/>
            <person name="Land M.L."/>
            <person name="Hauser L."/>
            <person name="Chang Y.-J."/>
            <person name="Jeffries C."/>
            <person name="Anderson I.J."/>
            <person name="Johnson E."/>
            <person name="Loganathan U."/>
            <person name="Mulhopadhyay B."/>
            <person name="Kyrpides N."/>
            <person name="Woyke T.J."/>
        </authorList>
    </citation>
    <scope>NUCLEOTIDE SEQUENCE [LARGE SCALE GENOMIC DNA]</scope>
    <source>
        <strain evidence="10 11">YK9</strain>
    </source>
</reference>
<dbReference type="UniPathway" id="UPA00164"/>
<dbReference type="GO" id="GO:0004373">
    <property type="term" value="F:alpha-1,4-glucan glucosyltransferase (UDP-glucose donor) activity"/>
    <property type="evidence" value="ECO:0007669"/>
    <property type="project" value="InterPro"/>
</dbReference>
<evidence type="ECO:0000256" key="3">
    <source>
        <dbReference type="ARBA" id="ARBA00010281"/>
    </source>
</evidence>
<dbReference type="STRING" id="717606.PaecuDRAFT_0713"/>
<dbReference type="SUPFAM" id="SSF53756">
    <property type="entry name" value="UDP-Glycosyltransferase/glycogen phosphorylase"/>
    <property type="match status" value="1"/>
</dbReference>
<feature type="domain" description="Glycosyl transferase family 1" evidence="8">
    <location>
        <begin position="298"/>
        <end position="437"/>
    </location>
</feature>
<evidence type="ECO:0000256" key="2">
    <source>
        <dbReference type="ARBA" id="ARBA00002764"/>
    </source>
</evidence>
<comment type="catalytic activity">
    <reaction evidence="1 7">
        <text>[(1-&gt;4)-alpha-D-glucosyl](n) + ADP-alpha-D-glucose = [(1-&gt;4)-alpha-D-glucosyl](n+1) + ADP + H(+)</text>
        <dbReference type="Rhea" id="RHEA:18189"/>
        <dbReference type="Rhea" id="RHEA-COMP:9584"/>
        <dbReference type="Rhea" id="RHEA-COMP:9587"/>
        <dbReference type="ChEBI" id="CHEBI:15378"/>
        <dbReference type="ChEBI" id="CHEBI:15444"/>
        <dbReference type="ChEBI" id="CHEBI:57498"/>
        <dbReference type="ChEBI" id="CHEBI:456216"/>
        <dbReference type="EC" id="2.4.1.21"/>
    </reaction>
</comment>
<evidence type="ECO:0000256" key="7">
    <source>
        <dbReference type="HAMAP-Rule" id="MF_00484"/>
    </source>
</evidence>
<dbReference type="InterPro" id="IPR001296">
    <property type="entry name" value="Glyco_trans_1"/>
</dbReference>
<accession>E0I4Z1</accession>
<evidence type="ECO:0000256" key="5">
    <source>
        <dbReference type="ARBA" id="ARBA00022679"/>
    </source>
</evidence>
<evidence type="ECO:0000313" key="10">
    <source>
        <dbReference type="EMBL" id="EFM12033.1"/>
    </source>
</evidence>
<keyword evidence="6 7" id="KW-0320">Glycogen biosynthesis</keyword>
<feature type="domain" description="Starch synthase catalytic" evidence="9">
    <location>
        <begin position="4"/>
        <end position="236"/>
    </location>
</feature>
<name>E0I4Z1_9BACL</name>
<dbReference type="PANTHER" id="PTHR45825">
    <property type="entry name" value="GRANULE-BOUND STARCH SYNTHASE 1, CHLOROPLASTIC/AMYLOPLASTIC"/>
    <property type="match status" value="1"/>
</dbReference>
<dbReference type="PANTHER" id="PTHR45825:SF11">
    <property type="entry name" value="ALPHA AMYLASE DOMAIN-CONTAINING PROTEIN"/>
    <property type="match status" value="1"/>
</dbReference>
<gene>
    <name evidence="7" type="primary">glgA</name>
    <name evidence="10" type="ORF">PaecuDRAFT_0713</name>
</gene>
<dbReference type="GO" id="GO:0009011">
    <property type="term" value="F:alpha-1,4-glucan glucosyltransferase (ADP-glucose donor) activity"/>
    <property type="evidence" value="ECO:0007669"/>
    <property type="project" value="UniProtKB-UniRule"/>
</dbReference>
<keyword evidence="11" id="KW-1185">Reference proteome</keyword>
<dbReference type="HAMAP" id="MF_00484">
    <property type="entry name" value="Glycogen_synth"/>
    <property type="match status" value="1"/>
</dbReference>
<dbReference type="Gene3D" id="3.40.50.2000">
    <property type="entry name" value="Glycogen Phosphorylase B"/>
    <property type="match status" value="2"/>
</dbReference>
<evidence type="ECO:0000256" key="6">
    <source>
        <dbReference type="ARBA" id="ARBA00023056"/>
    </source>
</evidence>
<dbReference type="AlphaFoldDB" id="E0I4Z1"/>
<evidence type="ECO:0000259" key="9">
    <source>
        <dbReference type="Pfam" id="PF08323"/>
    </source>
</evidence>
<dbReference type="GO" id="GO:0005978">
    <property type="term" value="P:glycogen biosynthetic process"/>
    <property type="evidence" value="ECO:0007669"/>
    <property type="project" value="UniProtKB-UniRule"/>
</dbReference>
<comment type="pathway">
    <text evidence="7">Glycan biosynthesis; glycogen biosynthesis.</text>
</comment>
<dbReference type="RefSeq" id="WP_006036728.1">
    <property type="nucleotide sequence ID" value="NZ_AEDD01000002.1"/>
</dbReference>
<keyword evidence="4 7" id="KW-0328">Glycosyltransferase</keyword>
<proteinExistence type="inferred from homology"/>
<sequence>MSRNILFVTSQMYPFVTGTMGIFNYSLPKKLAELGWDARVIVPRIRNVHRDYPEITEEVAQLFLPMGERLIACRVVSCLVDSVTVYLIDAPDYFDRPNLYGYEDEAERFGLFCKAVLAALPLLAFKPQLLHLQDWHTGLIPMLMETKHAGDPFYEDIQTLLTIHNLGYQGIFDRDYAALLDLQWEDWVDSGAAYYDQINFMKAGILHADAITTVSPSYAKEIATKQYGSTLEEAIQSRSEHLFGVLCGLDLQINDPSTDSRLHVTYDADTLERKAMNKAALQQALGFPIRAEIPVLSLFSRLKTEKGLDLVVNAMDDLMRMDVQFVIVSNGDDIYEDFFREAALRYPDRFAFVLYDNDFAYQAYAGSDMFLMPSGYEPCGIGQLIALRYGAVPIVRQVGGLSDSIQPFDEQTGEGNGFVFKPYFAKVMLYTIRKAIEAFHRPDSWRTVVQNGMREDHSWNKYTKQYADVYERVLNR</sequence>
<keyword evidence="5 7" id="KW-0808">Transferase</keyword>
<protein>
    <recommendedName>
        <fullName evidence="7">Glycogen synthase</fullName>
        <ecNumber evidence="7">2.4.1.21</ecNumber>
    </recommendedName>
    <alternativeName>
        <fullName evidence="7">Starch [bacterial glycogen] synthase</fullName>
    </alternativeName>
</protein>
<evidence type="ECO:0000313" key="11">
    <source>
        <dbReference type="Proteomes" id="UP000005387"/>
    </source>
</evidence>